<evidence type="ECO:0000313" key="4">
    <source>
        <dbReference type="Proteomes" id="UP000094056"/>
    </source>
</evidence>
<accession>A0A1E3X5F3</accession>
<dbReference type="Proteomes" id="UP000094056">
    <property type="component" value="Unassembled WGS sequence"/>
</dbReference>
<protein>
    <submittedName>
        <fullName evidence="3">Two-component sensor kinase</fullName>
    </submittedName>
</protein>
<reference evidence="3 4" key="1">
    <citation type="submission" date="2016-07" db="EMBL/GenBank/DDBJ databases">
        <title>Draft genome of Scalindua rubra, obtained from a brine-seawater interface in the Red Sea, sheds light on salt adaptation in anammox bacteria.</title>
        <authorList>
            <person name="Speth D.R."/>
            <person name="Lagkouvardos I."/>
            <person name="Wang Y."/>
            <person name="Qian P.-Y."/>
            <person name="Dutilh B.E."/>
            <person name="Jetten M.S."/>
        </authorList>
    </citation>
    <scope>NUCLEOTIDE SEQUENCE [LARGE SCALE GENOMIC DNA]</scope>
    <source>
        <strain evidence="3">BSI-1</strain>
    </source>
</reference>
<gene>
    <name evidence="3" type="ORF">SCARUB_04025</name>
</gene>
<evidence type="ECO:0000256" key="1">
    <source>
        <dbReference type="SAM" id="Phobius"/>
    </source>
</evidence>
<evidence type="ECO:0000259" key="2">
    <source>
        <dbReference type="Pfam" id="PF11845"/>
    </source>
</evidence>
<proteinExistence type="predicted"/>
<keyword evidence="1" id="KW-1133">Transmembrane helix</keyword>
<evidence type="ECO:0000313" key="3">
    <source>
        <dbReference type="EMBL" id="ODS30857.1"/>
    </source>
</evidence>
<dbReference type="GO" id="GO:0016301">
    <property type="term" value="F:kinase activity"/>
    <property type="evidence" value="ECO:0007669"/>
    <property type="project" value="UniProtKB-KW"/>
</dbReference>
<feature type="domain" description="Tll0287-like" evidence="2">
    <location>
        <begin position="53"/>
        <end position="212"/>
    </location>
</feature>
<comment type="caution">
    <text evidence="3">The sequence shown here is derived from an EMBL/GenBank/DDBJ whole genome shotgun (WGS) entry which is preliminary data.</text>
</comment>
<dbReference type="AlphaFoldDB" id="A0A1E3X5F3"/>
<name>A0A1E3X5F3_9BACT</name>
<keyword evidence="1" id="KW-0812">Transmembrane</keyword>
<dbReference type="InterPro" id="IPR021796">
    <property type="entry name" value="Tll0287-like_dom"/>
</dbReference>
<dbReference type="Gene3D" id="3.30.450.290">
    <property type="match status" value="1"/>
</dbReference>
<dbReference type="EMBL" id="MAYW01000168">
    <property type="protein sequence ID" value="ODS30857.1"/>
    <property type="molecule type" value="Genomic_DNA"/>
</dbReference>
<organism evidence="3 4">
    <name type="scientific">Candidatus Scalindua rubra</name>
    <dbReference type="NCBI Taxonomy" id="1872076"/>
    <lineage>
        <taxon>Bacteria</taxon>
        <taxon>Pseudomonadati</taxon>
        <taxon>Planctomycetota</taxon>
        <taxon>Candidatus Brocadiia</taxon>
        <taxon>Candidatus Brocadiales</taxon>
        <taxon>Candidatus Scalinduaceae</taxon>
        <taxon>Candidatus Scalindua</taxon>
    </lineage>
</organism>
<feature type="transmembrane region" description="Helical" evidence="1">
    <location>
        <begin position="26"/>
        <end position="46"/>
    </location>
</feature>
<keyword evidence="1" id="KW-0472">Membrane</keyword>
<keyword evidence="3" id="KW-0418">Kinase</keyword>
<keyword evidence="3" id="KW-0808">Transferase</keyword>
<dbReference type="Pfam" id="PF11845">
    <property type="entry name" value="Tll0287-like"/>
    <property type="match status" value="1"/>
</dbReference>
<sequence length="260" mass="29264">MISDTNKETKVYFSVCVAVMKRNFKLIIIIIIVGTVVILSISATNYQKQSTLLREEIFDKCEMIALELKYTRDYLAETIAIANLQHHEEARGLIPAIAGNAIGKKFYDATGYQLRQVSSKYRNPKNKPDKFEKEALLEFGKDGNLSGYKGVDKINGQKVLRYLIPLYIEEACLKCHSAKETIPEFIQEDYPEDKATDYTFGDLRGAISVVVPIDRAEAEIKGNLIHMTLVTTAGLTFLVTFIAIAINITIKKTEKSKLRS</sequence>
<feature type="transmembrane region" description="Helical" evidence="1">
    <location>
        <begin position="224"/>
        <end position="250"/>
    </location>
</feature>